<accession>A0A840HQT4</accession>
<dbReference type="InterPro" id="IPR011010">
    <property type="entry name" value="DNA_brk_join_enz"/>
</dbReference>
<dbReference type="InterPro" id="IPR013762">
    <property type="entry name" value="Integrase-like_cat_sf"/>
</dbReference>
<reference evidence="2 3" key="1">
    <citation type="submission" date="2020-08" db="EMBL/GenBank/DDBJ databases">
        <title>Genomic Encyclopedia of Type Strains, Phase IV (KMG-IV): sequencing the most valuable type-strain genomes for metagenomic binning, comparative biology and taxonomic classification.</title>
        <authorList>
            <person name="Goeker M."/>
        </authorList>
    </citation>
    <scope>NUCLEOTIDE SEQUENCE [LARGE SCALE GENOMIC DNA]</scope>
    <source>
        <strain evidence="2 3">DSM 7465</strain>
    </source>
</reference>
<dbReference type="GO" id="GO:0015074">
    <property type="term" value="P:DNA integration"/>
    <property type="evidence" value="ECO:0007669"/>
    <property type="project" value="InterPro"/>
</dbReference>
<dbReference type="SUPFAM" id="SSF56349">
    <property type="entry name" value="DNA breaking-rejoining enzymes"/>
    <property type="match status" value="1"/>
</dbReference>
<evidence type="ECO:0000313" key="2">
    <source>
        <dbReference type="EMBL" id="MBB4640071.1"/>
    </source>
</evidence>
<dbReference type="Proteomes" id="UP000575068">
    <property type="component" value="Unassembled WGS sequence"/>
</dbReference>
<sequence length="99" mass="11180">MSLCTRLHGHVAIHAATDIPRLYKNGGRAQIILHDDEIERFCTEAPQPVADGMRLVALTGLRRADLVGPCWNEIEAVKISRVMPKSRRRRKRAIVPMDL</sequence>
<comment type="caution">
    <text evidence="2">The sequence shown here is derived from an EMBL/GenBank/DDBJ whole genome shotgun (WGS) entry which is preliminary data.</text>
</comment>
<name>A0A840HQT4_9SPHN</name>
<dbReference type="Gene3D" id="1.10.443.10">
    <property type="entry name" value="Intergrase catalytic core"/>
    <property type="match status" value="1"/>
</dbReference>
<dbReference type="AlphaFoldDB" id="A0A840HQT4"/>
<keyword evidence="1" id="KW-0233">DNA recombination</keyword>
<proteinExistence type="predicted"/>
<keyword evidence="3" id="KW-1185">Reference proteome</keyword>
<evidence type="ECO:0000313" key="3">
    <source>
        <dbReference type="Proteomes" id="UP000575068"/>
    </source>
</evidence>
<dbReference type="GO" id="GO:0006310">
    <property type="term" value="P:DNA recombination"/>
    <property type="evidence" value="ECO:0007669"/>
    <property type="project" value="UniProtKB-KW"/>
</dbReference>
<dbReference type="EMBL" id="JACHOV010000001">
    <property type="protein sequence ID" value="MBB4640071.1"/>
    <property type="molecule type" value="Genomic_DNA"/>
</dbReference>
<protein>
    <submittedName>
        <fullName evidence="2">Integrase</fullName>
    </submittedName>
</protein>
<evidence type="ECO:0000256" key="1">
    <source>
        <dbReference type="ARBA" id="ARBA00023172"/>
    </source>
</evidence>
<gene>
    <name evidence="2" type="ORF">HNQ99_000351</name>
</gene>
<dbReference type="GO" id="GO:0003677">
    <property type="term" value="F:DNA binding"/>
    <property type="evidence" value="ECO:0007669"/>
    <property type="project" value="InterPro"/>
</dbReference>
<organism evidence="2 3">
    <name type="scientific">Rhizorhapis suberifaciens</name>
    <name type="common">corky root of lettuce</name>
    <dbReference type="NCBI Taxonomy" id="13656"/>
    <lineage>
        <taxon>Bacteria</taxon>
        <taxon>Pseudomonadati</taxon>
        <taxon>Pseudomonadota</taxon>
        <taxon>Alphaproteobacteria</taxon>
        <taxon>Sphingomonadales</taxon>
        <taxon>Sphingomonadaceae</taxon>
        <taxon>Rhizorhapis</taxon>
    </lineage>
</organism>
<dbReference type="RefSeq" id="WP_184473907.1">
    <property type="nucleotide sequence ID" value="NZ_JACHOV010000001.1"/>
</dbReference>